<dbReference type="InterPro" id="IPR014001">
    <property type="entry name" value="Helicase_ATP-bd"/>
</dbReference>
<dbReference type="GO" id="GO:0006605">
    <property type="term" value="P:protein targeting"/>
    <property type="evidence" value="ECO:0007669"/>
    <property type="project" value="UniProtKB-UniRule"/>
</dbReference>
<dbReference type="Pfam" id="PF07517">
    <property type="entry name" value="SecA_DEAD"/>
    <property type="match status" value="1"/>
</dbReference>
<dbReference type="GO" id="GO:0031522">
    <property type="term" value="C:cell envelope Sec protein transport complex"/>
    <property type="evidence" value="ECO:0007669"/>
    <property type="project" value="TreeGrafter"/>
</dbReference>
<dbReference type="GO" id="GO:0005524">
    <property type="term" value="F:ATP binding"/>
    <property type="evidence" value="ECO:0007669"/>
    <property type="project" value="UniProtKB-UniRule"/>
</dbReference>
<dbReference type="GO" id="GO:0005886">
    <property type="term" value="C:plasma membrane"/>
    <property type="evidence" value="ECO:0007669"/>
    <property type="project" value="UniProtKB-SubCell"/>
</dbReference>
<evidence type="ECO:0000256" key="11">
    <source>
        <dbReference type="ARBA" id="ARBA00034006"/>
    </source>
</evidence>
<dbReference type="FunFam" id="3.40.50.300:FF:000113">
    <property type="entry name" value="Preprotein translocase subunit SecA"/>
    <property type="match status" value="1"/>
</dbReference>
<feature type="domain" description="Helicase ATP-binding" evidence="15">
    <location>
        <begin position="86"/>
        <end position="231"/>
    </location>
</feature>
<protein>
    <recommendedName>
        <fullName evidence="12 13">Protein translocase subunit SecA</fullName>
        <ecNumber evidence="12">7.4.2.8</ecNumber>
    </recommendedName>
</protein>
<evidence type="ECO:0000256" key="14">
    <source>
        <dbReference type="SAM" id="MobiDB-lite"/>
    </source>
</evidence>
<feature type="region of interest" description="Disordered" evidence="14">
    <location>
        <begin position="889"/>
        <end position="956"/>
    </location>
</feature>
<proteinExistence type="inferred from homology"/>
<dbReference type="CDD" id="cd18803">
    <property type="entry name" value="SF2_C_secA"/>
    <property type="match status" value="1"/>
</dbReference>
<dbReference type="EMBL" id="VFPP01000001">
    <property type="protein sequence ID" value="TQM82820.1"/>
    <property type="molecule type" value="Genomic_DNA"/>
</dbReference>
<dbReference type="PANTHER" id="PTHR30612:SF0">
    <property type="entry name" value="CHLOROPLAST PROTEIN-TRANSPORTING ATPASE"/>
    <property type="match status" value="1"/>
</dbReference>
<feature type="domain" description="Helicase C-terminal" evidence="16">
    <location>
        <begin position="409"/>
        <end position="618"/>
    </location>
</feature>
<dbReference type="RefSeq" id="WP_141980609.1">
    <property type="nucleotide sequence ID" value="NZ_VFPP01000001.1"/>
</dbReference>
<dbReference type="NCBIfam" id="NF009538">
    <property type="entry name" value="PRK12904.1"/>
    <property type="match status" value="1"/>
</dbReference>
<dbReference type="AlphaFoldDB" id="A0A543JIX7"/>
<dbReference type="PRINTS" id="PR00906">
    <property type="entry name" value="SECA"/>
</dbReference>
<dbReference type="Gene3D" id="3.40.50.300">
    <property type="entry name" value="P-loop containing nucleotide triphosphate hydrolases"/>
    <property type="match status" value="2"/>
</dbReference>
<dbReference type="PROSITE" id="PS51192">
    <property type="entry name" value="HELICASE_ATP_BIND_1"/>
    <property type="match status" value="1"/>
</dbReference>
<feature type="binding site" evidence="12">
    <location>
        <position position="84"/>
    </location>
    <ligand>
        <name>ATP</name>
        <dbReference type="ChEBI" id="CHEBI:30616"/>
    </ligand>
</feature>
<feature type="binding site" evidence="12">
    <location>
        <begin position="102"/>
        <end position="106"/>
    </location>
    <ligand>
        <name>ATP</name>
        <dbReference type="ChEBI" id="CHEBI:30616"/>
    </ligand>
</feature>
<dbReference type="InterPro" id="IPR000185">
    <property type="entry name" value="SecA"/>
</dbReference>
<dbReference type="OrthoDB" id="9805579at2"/>
<dbReference type="Pfam" id="PF01043">
    <property type="entry name" value="SecA_PP_bind"/>
    <property type="match status" value="1"/>
</dbReference>
<keyword evidence="6 12" id="KW-0067">ATP-binding</keyword>
<comment type="caution">
    <text evidence="18">The sequence shown here is derived from an EMBL/GenBank/DDBJ whole genome shotgun (WGS) entry which is preliminary data.</text>
</comment>
<dbReference type="SMART" id="SM00957">
    <property type="entry name" value="SecA_DEAD"/>
    <property type="match status" value="1"/>
</dbReference>
<dbReference type="InterPro" id="IPR036266">
    <property type="entry name" value="SecA_Wing/Scaffold_sf"/>
</dbReference>
<dbReference type="PANTHER" id="PTHR30612">
    <property type="entry name" value="SECA INNER MEMBRANE COMPONENT OF SEC PROTEIN SECRETION SYSTEM"/>
    <property type="match status" value="1"/>
</dbReference>
<dbReference type="InterPro" id="IPR011130">
    <property type="entry name" value="SecA_preprotein_X-link_dom"/>
</dbReference>
<reference evidence="18 19" key="1">
    <citation type="submission" date="2019-06" db="EMBL/GenBank/DDBJ databases">
        <title>Sequencing the genomes of 1000 actinobacteria strains.</title>
        <authorList>
            <person name="Klenk H.-P."/>
        </authorList>
    </citation>
    <scope>NUCLEOTIDE SEQUENCE [LARGE SCALE GENOMIC DNA]</scope>
    <source>
        <strain evidence="18 19">DSM 45456</strain>
    </source>
</reference>
<dbReference type="InterPro" id="IPR011115">
    <property type="entry name" value="SecA_DEAD"/>
</dbReference>
<evidence type="ECO:0000313" key="19">
    <source>
        <dbReference type="Proteomes" id="UP000316628"/>
    </source>
</evidence>
<dbReference type="InterPro" id="IPR044722">
    <property type="entry name" value="SecA_SF2_C"/>
</dbReference>
<evidence type="ECO:0000256" key="10">
    <source>
        <dbReference type="ARBA" id="ARBA00023136"/>
    </source>
</evidence>
<dbReference type="GO" id="GO:0065002">
    <property type="term" value="P:intracellular protein transmembrane transport"/>
    <property type="evidence" value="ECO:0007669"/>
    <property type="project" value="UniProtKB-UniRule"/>
</dbReference>
<dbReference type="PROSITE" id="PS51194">
    <property type="entry name" value="HELICASE_CTER"/>
    <property type="match status" value="1"/>
</dbReference>
<dbReference type="SUPFAM" id="SSF81767">
    <property type="entry name" value="Pre-protein crosslinking domain of SecA"/>
    <property type="match status" value="1"/>
</dbReference>
<dbReference type="InterPro" id="IPR011116">
    <property type="entry name" value="SecA_Wing/Scaffold"/>
</dbReference>
<evidence type="ECO:0000256" key="7">
    <source>
        <dbReference type="ARBA" id="ARBA00022927"/>
    </source>
</evidence>
<comment type="subunit">
    <text evidence="12">Monomer and homodimer. Part of the essential Sec protein translocation apparatus which comprises SecA, SecYEG and auxiliary proteins SecDF. Other proteins may also be involved.</text>
</comment>
<evidence type="ECO:0000259" key="17">
    <source>
        <dbReference type="PROSITE" id="PS51196"/>
    </source>
</evidence>
<feature type="domain" description="SecA family profile" evidence="17">
    <location>
        <begin position="1"/>
        <end position="613"/>
    </location>
</feature>
<dbReference type="Gene3D" id="3.90.1440.10">
    <property type="entry name" value="SecA, preprotein cross-linking domain"/>
    <property type="match status" value="1"/>
</dbReference>
<dbReference type="GO" id="GO:0005829">
    <property type="term" value="C:cytosol"/>
    <property type="evidence" value="ECO:0007669"/>
    <property type="project" value="TreeGrafter"/>
</dbReference>
<evidence type="ECO:0000256" key="6">
    <source>
        <dbReference type="ARBA" id="ARBA00022840"/>
    </source>
</evidence>
<dbReference type="FunFam" id="1.10.3060.10:FF:000002">
    <property type="entry name" value="Preprotein translocase subunit SecA"/>
    <property type="match status" value="1"/>
</dbReference>
<dbReference type="InterPro" id="IPR020937">
    <property type="entry name" value="SecA_CS"/>
</dbReference>
<dbReference type="Pfam" id="PF21090">
    <property type="entry name" value="P-loop_SecA"/>
    <property type="match status" value="1"/>
</dbReference>
<sequence length="956" mass="106549">MVLSRLLRAGEGKMLKRLRNIAAHINNLEDDVVDLSDAELRAKTAEFRKRYADGESLDELLPEAFAVVREGAKRTLGQRHFDVQLMGGAALHLGQIAEMRTGEGKTLTSVLPAYLNAIAGEGVHVVTTNDYLAKRDAEWMGRIHRFLGLTVGAILSEMTPEQRRVAYNADITYGTNNEFGFDYLRDNMAWSRDEMVQRGHFFALVDEVDSILIDEARTPLIISGPADQSSRWYVEFARLATKMRRDTHYEVDERKRTVGVTEAGVQYVEDQLGIDNLYDSTNTPLVGYFQNAIKAKELFTKDKDYIVRNGEVMIVDEFTGRVLAGRRYNEGMHQAIEAKEGVEIKAENQTLATITLQNYFRLYQKLGGMTGTAETEAAEFHQTYKLGVVPIPTNRPMQRKDESDLVYKTEEAKFEAVAEDIAERHAKGQPVLVGTTSVERSEYLSKLLVRKGIPHEVLNAKHHEREALIIAKAGRKGAVTVATNMAGRGTDIVLGGNPDIITDHELRERGLDPVENPEEYEAAWAKLIEEITAEVKAEAEEVREAGGLYVLGTERHESRRIDNQLRGRSGRQGDPGESRFYLSLKDELMRRFNAAMVETVMTRLKVPDDVPIEHKMVTRAIRSAQTQVEQQNFEIRKNVLKYDEVMNEQRKVIYAERRRVLDGEDLREQVEHMITSVVGAYVDGATADGYAEDWDLDQLWTALKTLYPITLDPKKVLEEDDDISRESLKAKLEADALAAYEAREADIDGRVGPGAMRELERRVLLSVLDRKWREHLYEMDYLKEGIGLRAMAQRDPLIEYQREGFDMFNGMLEALKEETVGFLFNLQVEAAEPEPAAEPPVQVSLANGGPLAGSRARARAAAAAAAQQQADANQAPAGPALAQLQSGNAIPPALRGKGLDGRAQQGLTYTGPSESGDAETTGNTAQQGGNQAGGTRKERRAAARAQAKGQRKGPRQ</sequence>
<evidence type="ECO:0000256" key="8">
    <source>
        <dbReference type="ARBA" id="ARBA00022967"/>
    </source>
</evidence>
<dbReference type="InterPro" id="IPR014018">
    <property type="entry name" value="SecA_motor_DEAD"/>
</dbReference>
<dbReference type="GO" id="GO:0008564">
    <property type="term" value="F:protein-exporting ATPase activity"/>
    <property type="evidence" value="ECO:0007669"/>
    <property type="project" value="UniProtKB-EC"/>
</dbReference>
<dbReference type="Pfam" id="PF07516">
    <property type="entry name" value="SecA_SW"/>
    <property type="match status" value="1"/>
</dbReference>
<dbReference type="NCBIfam" id="TIGR00963">
    <property type="entry name" value="secA"/>
    <property type="match status" value="1"/>
</dbReference>
<gene>
    <name evidence="12" type="primary">secA</name>
    <name evidence="18" type="ORF">FHX81_5231</name>
</gene>
<evidence type="ECO:0000256" key="2">
    <source>
        <dbReference type="ARBA" id="ARBA00022448"/>
    </source>
</evidence>
<evidence type="ECO:0000256" key="13">
    <source>
        <dbReference type="RuleBase" id="RU003874"/>
    </source>
</evidence>
<dbReference type="Proteomes" id="UP000316628">
    <property type="component" value="Unassembled WGS sequence"/>
</dbReference>
<comment type="subcellular location">
    <subcellularLocation>
        <location evidence="12">Cell membrane</location>
        <topology evidence="12">Peripheral membrane protein</topology>
        <orientation evidence="12">Cytoplasmic side</orientation>
    </subcellularLocation>
    <subcellularLocation>
        <location evidence="12">Cytoplasm</location>
    </subcellularLocation>
    <text evidence="12">Distribution is 50-50.</text>
</comment>
<evidence type="ECO:0000259" key="15">
    <source>
        <dbReference type="PROSITE" id="PS51192"/>
    </source>
</evidence>
<evidence type="ECO:0000256" key="12">
    <source>
        <dbReference type="HAMAP-Rule" id="MF_01382"/>
    </source>
</evidence>
<evidence type="ECO:0000256" key="9">
    <source>
        <dbReference type="ARBA" id="ARBA00023010"/>
    </source>
</evidence>
<dbReference type="InterPro" id="IPR001650">
    <property type="entry name" value="Helicase_C-like"/>
</dbReference>
<keyword evidence="5 12" id="KW-0547">Nucleotide-binding</keyword>
<evidence type="ECO:0000256" key="5">
    <source>
        <dbReference type="ARBA" id="ARBA00022741"/>
    </source>
</evidence>
<keyword evidence="2 12" id="KW-0813">Transport</keyword>
<dbReference type="SUPFAM" id="SSF81886">
    <property type="entry name" value="Helical scaffold and wing domains of SecA"/>
    <property type="match status" value="1"/>
</dbReference>
<dbReference type="SUPFAM" id="SSF52540">
    <property type="entry name" value="P-loop containing nucleoside triphosphate hydrolases"/>
    <property type="match status" value="2"/>
</dbReference>
<dbReference type="GO" id="GO:0043952">
    <property type="term" value="P:protein transport by the Sec complex"/>
    <property type="evidence" value="ECO:0007669"/>
    <property type="project" value="UniProtKB-ARBA"/>
</dbReference>
<keyword evidence="3 12" id="KW-1003">Cell membrane</keyword>
<dbReference type="CDD" id="cd17928">
    <property type="entry name" value="DEXDc_SecA"/>
    <property type="match status" value="1"/>
</dbReference>
<feature type="binding site" evidence="12">
    <location>
        <position position="491"/>
    </location>
    <ligand>
        <name>ATP</name>
        <dbReference type="ChEBI" id="CHEBI:30616"/>
    </ligand>
</feature>
<dbReference type="FunFam" id="3.40.50.300:FF:000334">
    <property type="entry name" value="Protein translocase subunit SecA"/>
    <property type="match status" value="1"/>
</dbReference>
<keyword evidence="9 12" id="KW-0811">Translocation</keyword>
<dbReference type="HAMAP" id="MF_01382">
    <property type="entry name" value="SecA"/>
    <property type="match status" value="1"/>
</dbReference>
<comment type="catalytic activity">
    <reaction evidence="11 12">
        <text>ATP + H2O + cellular proteinSide 1 = ADP + phosphate + cellular proteinSide 2.</text>
        <dbReference type="EC" id="7.4.2.8"/>
    </reaction>
</comment>
<dbReference type="InterPro" id="IPR036670">
    <property type="entry name" value="SecA_X-link_sf"/>
</dbReference>
<dbReference type="Gene3D" id="1.10.3060.10">
    <property type="entry name" value="Helical scaffold and wing domains of SecA"/>
    <property type="match status" value="1"/>
</dbReference>
<keyword evidence="19" id="KW-1185">Reference proteome</keyword>
<evidence type="ECO:0000256" key="1">
    <source>
        <dbReference type="ARBA" id="ARBA00007650"/>
    </source>
</evidence>
<keyword evidence="7 12" id="KW-0653">Protein transport</keyword>
<keyword evidence="4 12" id="KW-0963">Cytoplasm</keyword>
<accession>A0A543JIX7</accession>
<comment type="similarity">
    <text evidence="1 12 13">Belongs to the SecA family.</text>
</comment>
<feature type="compositionally biased region" description="Low complexity" evidence="14">
    <location>
        <begin position="920"/>
        <end position="929"/>
    </location>
</feature>
<evidence type="ECO:0000259" key="16">
    <source>
        <dbReference type="PROSITE" id="PS51194"/>
    </source>
</evidence>
<name>A0A543JIX7_9PSEU</name>
<evidence type="ECO:0000313" key="18">
    <source>
        <dbReference type="EMBL" id="TQM82820.1"/>
    </source>
</evidence>
<comment type="function">
    <text evidence="12">Part of the Sec protein translocase complex. Interacts with the SecYEG preprotein conducting channel. Has a central role in coupling the hydrolysis of ATP to the transfer of proteins into and across the cell membrane, serving as an ATP-driven molecular motor driving the stepwise translocation of polypeptide chains across the membrane.</text>
</comment>
<dbReference type="PROSITE" id="PS01312">
    <property type="entry name" value="SECA"/>
    <property type="match status" value="1"/>
</dbReference>
<dbReference type="GO" id="GO:0017038">
    <property type="term" value="P:protein import"/>
    <property type="evidence" value="ECO:0007669"/>
    <property type="project" value="InterPro"/>
</dbReference>
<evidence type="ECO:0000256" key="4">
    <source>
        <dbReference type="ARBA" id="ARBA00022490"/>
    </source>
</evidence>
<keyword evidence="10 12" id="KW-0472">Membrane</keyword>
<dbReference type="SMART" id="SM00958">
    <property type="entry name" value="SecA_PP_bind"/>
    <property type="match status" value="1"/>
</dbReference>
<organism evidence="18 19">
    <name type="scientific">Saccharothrix saharensis</name>
    <dbReference type="NCBI Taxonomy" id="571190"/>
    <lineage>
        <taxon>Bacteria</taxon>
        <taxon>Bacillati</taxon>
        <taxon>Actinomycetota</taxon>
        <taxon>Actinomycetes</taxon>
        <taxon>Pseudonocardiales</taxon>
        <taxon>Pseudonocardiaceae</taxon>
        <taxon>Saccharothrix</taxon>
    </lineage>
</organism>
<dbReference type="PROSITE" id="PS51196">
    <property type="entry name" value="SECA_MOTOR_DEAD"/>
    <property type="match status" value="1"/>
</dbReference>
<dbReference type="EC" id="7.4.2.8" evidence="12"/>
<dbReference type="FunFam" id="3.90.1440.10:FF:000002">
    <property type="entry name" value="Protein translocase subunit SecA"/>
    <property type="match status" value="1"/>
</dbReference>
<evidence type="ECO:0000256" key="3">
    <source>
        <dbReference type="ARBA" id="ARBA00022475"/>
    </source>
</evidence>
<keyword evidence="8 12" id="KW-1278">Translocase</keyword>
<dbReference type="InterPro" id="IPR027417">
    <property type="entry name" value="P-loop_NTPase"/>
</dbReference>